<evidence type="ECO:0000259" key="16">
    <source>
        <dbReference type="PROSITE" id="PS50026"/>
    </source>
</evidence>
<feature type="domain" description="EGF-like" evidence="16">
    <location>
        <begin position="745"/>
        <end position="786"/>
    </location>
</feature>
<dbReference type="InterPro" id="IPR009030">
    <property type="entry name" value="Growth_fac_rcpt_cys_sf"/>
</dbReference>
<dbReference type="FunFam" id="2.120.10.30:FF:000241">
    <property type="entry name" value="Low-density lipoprotein receptor-related protein 6"/>
    <property type="match status" value="1"/>
</dbReference>
<evidence type="ECO:0000256" key="8">
    <source>
        <dbReference type="ARBA" id="ARBA00022869"/>
    </source>
</evidence>
<keyword evidence="11" id="KW-0325">Glycoprotein</keyword>
<dbReference type="InterPro" id="IPR000742">
    <property type="entry name" value="EGF"/>
</dbReference>
<keyword evidence="7" id="KW-0106">Calcium</keyword>
<feature type="signal peptide" evidence="15">
    <location>
        <begin position="1"/>
        <end position="21"/>
    </location>
</feature>
<accession>A0ABD1D9A9</accession>
<proteinExistence type="predicted"/>
<feature type="domain" description="NIDO" evidence="18">
    <location>
        <begin position="95"/>
        <end position="248"/>
    </location>
</feature>
<evidence type="ECO:0000256" key="11">
    <source>
        <dbReference type="ARBA" id="ARBA00023180"/>
    </source>
</evidence>
<evidence type="ECO:0000256" key="4">
    <source>
        <dbReference type="ARBA" id="ARBA00022536"/>
    </source>
</evidence>
<evidence type="ECO:0000256" key="15">
    <source>
        <dbReference type="SAM" id="SignalP"/>
    </source>
</evidence>
<dbReference type="InterPro" id="IPR001881">
    <property type="entry name" value="EGF-like_Ca-bd_dom"/>
</dbReference>
<dbReference type="PROSITE" id="PS00010">
    <property type="entry name" value="ASX_HYDROXYL"/>
    <property type="match status" value="1"/>
</dbReference>
<keyword evidence="20" id="KW-1185">Reference proteome</keyword>
<dbReference type="InterPro" id="IPR006605">
    <property type="entry name" value="G2_nidogen/fibulin_G2F"/>
</dbReference>
<evidence type="ECO:0000313" key="19">
    <source>
        <dbReference type="EMBL" id="KAL1395930.1"/>
    </source>
</evidence>
<dbReference type="InterPro" id="IPR049883">
    <property type="entry name" value="NOTCH1_EGF-like"/>
</dbReference>
<evidence type="ECO:0008006" key="21">
    <source>
        <dbReference type="Google" id="ProtNLM"/>
    </source>
</evidence>
<dbReference type="SMART" id="SM00135">
    <property type="entry name" value="LY"/>
    <property type="match status" value="5"/>
</dbReference>
<feature type="domain" description="EGF-like" evidence="16">
    <location>
        <begin position="911"/>
        <end position="951"/>
    </location>
</feature>
<evidence type="ECO:0000256" key="13">
    <source>
        <dbReference type="PROSITE-ProRule" id="PRU00461"/>
    </source>
</evidence>
<dbReference type="CDD" id="cd00054">
    <property type="entry name" value="EGF_CA"/>
    <property type="match status" value="1"/>
</dbReference>
<dbReference type="Proteomes" id="UP001562425">
    <property type="component" value="Unassembled WGS sequence"/>
</dbReference>
<sequence>MVNHRMKILLVAVLGPLLVQAIGSRDLYSYINEPSEILPRGDEEFAEVKLDTPAHFYSEKYDTLYINTNGILSFGSEFMNFLNLPFPIEYPAIAPFYSNVDTTLPNDTAAIVYFRSADGELLDRVGELVRSSFGEAGDFEAREVFVGTWEHVGHFNMKNDVTNSFQVALILGEEETYVQFLYPEHGINWIQGDTGDSGLPDVRAQAGFISEDGRFFQLQGSGTDNIKHLTVSSNMGEAGSWLFKVGPLEQEENVLEPNMIDEGALREPRTCAEGGHFKCHSAASCTDTRSGYCCTCKAGYYGNGFSCVKNDVPLRVVGAVKGSLNDWTIDTQMQSYVVMADGRTYTALSPLEDDIGTTLQLAQVIGASIGWLFAKPIGNVLNGYQVTGGKFNQTTTISFEGSHDNLRVDLIFNGLNLWDQLAVDIHIEGQVPQIPLGDKLHIEDYAEIYQKASKDRLESYTSHKVHIPSEDRELSYTIHQVITFESCKFLETDSAANRVATLKTSKINLGYEPREKAIRMGMLSKVTSGERLNPCDDANCGANTVCVPNGDDSYDCNCKNGFTYVPYAANDRVNCVDIDECSGVNICDENAQCINEPGGYNCVCHPGFEGNGYQCERAGSSTSSVIVPTPPSTYYEVDTPREPEHREAPQEDDRCEYCSEFADCINGRCECKTGYAGDGFVCENPCDADHVWNGETCVRQGSTEEYEIAPFCTVQGCTCPTGYALIEYAFDQICRLLEAQPEDPDLPSCDVENNCSPSANCEWDEHQYRYQCVCNPGYDGNGYTCVEKEVSCLDEEDICDQHATCNYIVSLKKSICVCNKGYEGDGRTCHLAPECAEDDDCGMNSLCSDGLCVCQDGFERDISDFCVRTGSCGGAYCAENAICMLERRQNIQYCHCPDGFVGDGIHSCKSIPPPCNIRNNCGLHASCEPDYNNPSAYECKCNAGYFGDGFLCTPERNCRNIPSLCDPNAKCVSTTSGYQCICNQDYIGNGSVCSTAPRLDSGFLLISQGVANVKVPFNGARGLPVTMAQMAIGVDKDCATGRIFWSDISAKQIFSCKYDGTDRKPFITKDIVSPEGVAVDWISRRLYWTDSAKDTIEVASLDDPDLRTIIVSKYLVNPRGIAVDPHQSKLYWSDWNRESPKIEWSNLDGTEREVLVSGPQVELPNSIQVAPGTGELCYADAGTKKIECVDTYSKRIRTVASNLTYPFGLAITDDHFYWTDWTTKKVESINTYGERQKGIPSPVFGSHKMYGMTAVTDKCPLFHSPCVINNGDCPEKRICLTNPRAPSGRGCKCADESNLLVYGYSSTTAATITIIVVINTRHFDCFCLPTDHKPARLQQPESLRRTGTRPRFTPKQVVHSSTSQEELRQLTTSPEHGVFFNSVPKLTHLPFRK</sequence>
<dbReference type="GO" id="GO:0007155">
    <property type="term" value="P:cell adhesion"/>
    <property type="evidence" value="ECO:0007669"/>
    <property type="project" value="UniProtKB-KW"/>
</dbReference>
<comment type="caution">
    <text evidence="19">The sequence shown here is derived from an EMBL/GenBank/DDBJ whole genome shotgun (WGS) entry which is preliminary data.</text>
</comment>
<feature type="domain" description="EGF-like" evidence="16">
    <location>
        <begin position="531"/>
        <end position="569"/>
    </location>
</feature>
<feature type="disulfide bond" evidence="12">
    <location>
        <begin position="799"/>
        <end position="816"/>
    </location>
</feature>
<dbReference type="Pfam" id="PF06119">
    <property type="entry name" value="NIDO"/>
    <property type="match status" value="1"/>
</dbReference>
<dbReference type="PROSITE" id="PS01187">
    <property type="entry name" value="EGF_CA"/>
    <property type="match status" value="1"/>
</dbReference>
<dbReference type="PROSITE" id="PS51120">
    <property type="entry name" value="LDLRB"/>
    <property type="match status" value="3"/>
</dbReference>
<dbReference type="GO" id="GO:0005604">
    <property type="term" value="C:basement membrane"/>
    <property type="evidence" value="ECO:0007669"/>
    <property type="project" value="UniProtKB-SubCell"/>
</dbReference>
<comment type="subcellular location">
    <subcellularLocation>
        <location evidence="1">Secreted</location>
        <location evidence="1">Extracellular space</location>
        <location evidence="1">Extracellular matrix</location>
        <location evidence="1">Basement membrane</location>
    </subcellularLocation>
</comment>
<evidence type="ECO:0000256" key="6">
    <source>
        <dbReference type="ARBA" id="ARBA00022737"/>
    </source>
</evidence>
<feature type="repeat" description="LDL-receptor class B" evidence="13">
    <location>
        <begin position="1084"/>
        <end position="1127"/>
    </location>
</feature>
<dbReference type="InterPro" id="IPR024731">
    <property type="entry name" value="NELL2-like_EGF"/>
</dbReference>
<dbReference type="FunFam" id="2.10.25.10:FF:000038">
    <property type="entry name" value="Fibrillin 2"/>
    <property type="match status" value="1"/>
</dbReference>
<evidence type="ECO:0000259" key="17">
    <source>
        <dbReference type="PROSITE" id="PS50993"/>
    </source>
</evidence>
<dbReference type="Gene3D" id="2.10.25.10">
    <property type="entry name" value="Laminin"/>
    <property type="match status" value="6"/>
</dbReference>
<dbReference type="PROSITE" id="PS01186">
    <property type="entry name" value="EGF_2"/>
    <property type="match status" value="4"/>
</dbReference>
<feature type="repeat" description="LDL-receptor class B" evidence="13">
    <location>
        <begin position="1128"/>
        <end position="1173"/>
    </location>
</feature>
<dbReference type="SMART" id="SM00539">
    <property type="entry name" value="NIDO"/>
    <property type="match status" value="1"/>
</dbReference>
<dbReference type="PROSITE" id="PS50026">
    <property type="entry name" value="EGF_3"/>
    <property type="match status" value="6"/>
</dbReference>
<dbReference type="SMART" id="SM00682">
    <property type="entry name" value="G2F"/>
    <property type="match status" value="1"/>
</dbReference>
<dbReference type="SUPFAM" id="SSF54511">
    <property type="entry name" value="GFP-like"/>
    <property type="match status" value="1"/>
</dbReference>
<dbReference type="PROSITE" id="PS51220">
    <property type="entry name" value="NIDO"/>
    <property type="match status" value="1"/>
</dbReference>
<evidence type="ECO:0000256" key="3">
    <source>
        <dbReference type="ARBA" id="ARBA00022530"/>
    </source>
</evidence>
<evidence type="ECO:0000256" key="10">
    <source>
        <dbReference type="ARBA" id="ARBA00023157"/>
    </source>
</evidence>
<evidence type="ECO:0000256" key="9">
    <source>
        <dbReference type="ARBA" id="ARBA00022889"/>
    </source>
</evidence>
<dbReference type="InterPro" id="IPR050778">
    <property type="entry name" value="Cueball_EGF_LRP_Nidogen"/>
</dbReference>
<keyword evidence="8" id="KW-0084">Basement membrane</keyword>
<keyword evidence="9" id="KW-0130">Cell adhesion</keyword>
<dbReference type="Gene3D" id="2.120.10.30">
    <property type="entry name" value="TolB, C-terminal domain"/>
    <property type="match status" value="1"/>
</dbReference>
<keyword evidence="4 12" id="KW-0245">EGF-like domain</keyword>
<comment type="caution">
    <text evidence="12">Lacks conserved residue(s) required for the propagation of feature annotation.</text>
</comment>
<dbReference type="SMART" id="SM00179">
    <property type="entry name" value="EGF_CA"/>
    <property type="match status" value="3"/>
</dbReference>
<dbReference type="SUPFAM" id="SSF57184">
    <property type="entry name" value="Growth factor receptor domain"/>
    <property type="match status" value="2"/>
</dbReference>
<dbReference type="PANTHER" id="PTHR46513:SF13">
    <property type="entry name" value="EGF-LIKE DOMAIN-CONTAINING PROTEIN"/>
    <property type="match status" value="1"/>
</dbReference>
<feature type="domain" description="EGF-like" evidence="16">
    <location>
        <begin position="954"/>
        <end position="994"/>
    </location>
</feature>
<evidence type="ECO:0000256" key="5">
    <source>
        <dbReference type="ARBA" id="ARBA00022729"/>
    </source>
</evidence>
<keyword evidence="5 15" id="KW-0732">Signal</keyword>
<dbReference type="Pfam" id="PF12947">
    <property type="entry name" value="EGF_3"/>
    <property type="match status" value="2"/>
</dbReference>
<name>A0ABD1D9A9_CULPP</name>
<evidence type="ECO:0000256" key="1">
    <source>
        <dbReference type="ARBA" id="ARBA00004302"/>
    </source>
</evidence>
<organism evidence="19 20">
    <name type="scientific">Culex pipiens pipiens</name>
    <name type="common">Northern house mosquito</name>
    <dbReference type="NCBI Taxonomy" id="38569"/>
    <lineage>
        <taxon>Eukaryota</taxon>
        <taxon>Metazoa</taxon>
        <taxon>Ecdysozoa</taxon>
        <taxon>Arthropoda</taxon>
        <taxon>Hexapoda</taxon>
        <taxon>Insecta</taxon>
        <taxon>Pterygota</taxon>
        <taxon>Neoptera</taxon>
        <taxon>Endopterygota</taxon>
        <taxon>Diptera</taxon>
        <taxon>Nematocera</taxon>
        <taxon>Culicoidea</taxon>
        <taxon>Culicidae</taxon>
        <taxon>Culicinae</taxon>
        <taxon>Culicini</taxon>
        <taxon>Culex</taxon>
        <taxon>Culex</taxon>
    </lineage>
</organism>
<feature type="disulfide bond" evidence="12">
    <location>
        <begin position="755"/>
        <end position="772"/>
    </location>
</feature>
<feature type="compositionally biased region" description="Basic and acidic residues" evidence="14">
    <location>
        <begin position="638"/>
        <end position="648"/>
    </location>
</feature>
<feature type="chain" id="PRO_5044818158" description="Nidogen" evidence="15">
    <location>
        <begin position="22"/>
        <end position="1393"/>
    </location>
</feature>
<keyword evidence="2" id="KW-0964">Secreted</keyword>
<dbReference type="Pfam" id="PF07474">
    <property type="entry name" value="G2F"/>
    <property type="match status" value="1"/>
</dbReference>
<feature type="domain" description="EGF-like" evidence="16">
    <location>
        <begin position="577"/>
        <end position="616"/>
    </location>
</feature>
<evidence type="ECO:0000259" key="18">
    <source>
        <dbReference type="PROSITE" id="PS51220"/>
    </source>
</evidence>
<gene>
    <name evidence="19" type="ORF">pipiens_010879</name>
</gene>
<keyword evidence="6" id="KW-0677">Repeat</keyword>
<dbReference type="InterPro" id="IPR018097">
    <property type="entry name" value="EGF_Ca-bd_CS"/>
</dbReference>
<dbReference type="Pfam" id="PF00058">
    <property type="entry name" value="Ldl_recept_b"/>
    <property type="match status" value="3"/>
</dbReference>
<feature type="region of interest" description="Disordered" evidence="14">
    <location>
        <begin position="1339"/>
        <end position="1366"/>
    </location>
</feature>
<evidence type="ECO:0000256" key="12">
    <source>
        <dbReference type="PROSITE-ProRule" id="PRU00076"/>
    </source>
</evidence>
<dbReference type="SUPFAM" id="SSF63825">
    <property type="entry name" value="YWTD domain"/>
    <property type="match status" value="1"/>
</dbReference>
<dbReference type="InterPro" id="IPR000033">
    <property type="entry name" value="LDLR_classB_rpt"/>
</dbReference>
<keyword evidence="10 12" id="KW-1015">Disulfide bond</keyword>
<protein>
    <recommendedName>
        <fullName evidence="21">Nidogen</fullName>
    </recommendedName>
</protein>
<feature type="domain" description="EGF-like" evidence="16">
    <location>
        <begin position="788"/>
        <end position="830"/>
    </location>
</feature>
<keyword evidence="3" id="KW-0272">Extracellular matrix</keyword>
<evidence type="ECO:0000256" key="7">
    <source>
        <dbReference type="ARBA" id="ARBA00022837"/>
    </source>
</evidence>
<dbReference type="EMBL" id="JBEHCU010006913">
    <property type="protein sequence ID" value="KAL1395930.1"/>
    <property type="molecule type" value="Genomic_DNA"/>
</dbReference>
<dbReference type="InterPro" id="IPR009017">
    <property type="entry name" value="GFP"/>
</dbReference>
<dbReference type="PROSITE" id="PS50993">
    <property type="entry name" value="NIDOGEN_G2"/>
    <property type="match status" value="1"/>
</dbReference>
<dbReference type="PANTHER" id="PTHR46513">
    <property type="entry name" value="VITELLOGENIN RECEPTOR-LIKE PROTEIN-RELATED-RELATED"/>
    <property type="match status" value="1"/>
</dbReference>
<feature type="repeat" description="LDL-receptor class B" evidence="13">
    <location>
        <begin position="1041"/>
        <end position="1083"/>
    </location>
</feature>
<dbReference type="InterPro" id="IPR003886">
    <property type="entry name" value="NIDO_dom"/>
</dbReference>
<evidence type="ECO:0000256" key="14">
    <source>
        <dbReference type="SAM" id="MobiDB-lite"/>
    </source>
</evidence>
<feature type="domain" description="Nidogen G2 beta-barrel" evidence="17">
    <location>
        <begin position="312"/>
        <end position="536"/>
    </location>
</feature>
<dbReference type="InterPro" id="IPR000152">
    <property type="entry name" value="EGF-type_Asp/Asn_hydroxyl_site"/>
</dbReference>
<evidence type="ECO:0000256" key="2">
    <source>
        <dbReference type="ARBA" id="ARBA00022525"/>
    </source>
</evidence>
<feature type="region of interest" description="Disordered" evidence="14">
    <location>
        <begin position="624"/>
        <end position="648"/>
    </location>
</feature>
<evidence type="ECO:0000313" key="20">
    <source>
        <dbReference type="Proteomes" id="UP001562425"/>
    </source>
</evidence>
<dbReference type="Pfam" id="PF07645">
    <property type="entry name" value="EGF_CA"/>
    <property type="match status" value="1"/>
</dbReference>
<dbReference type="Gene3D" id="2.40.155.10">
    <property type="entry name" value="Green fluorescent protein"/>
    <property type="match status" value="1"/>
</dbReference>
<reference evidence="19 20" key="1">
    <citation type="submission" date="2024-05" db="EMBL/GenBank/DDBJ databases">
        <title>Culex pipiens pipiens assembly and annotation.</title>
        <authorList>
            <person name="Alout H."/>
            <person name="Durand T."/>
        </authorList>
    </citation>
    <scope>NUCLEOTIDE SEQUENCE [LARGE SCALE GENOMIC DNA]</scope>
    <source>
        <strain evidence="19">HA-2024</strain>
        <tissue evidence="19">Whole body</tissue>
    </source>
</reference>
<dbReference type="SMART" id="SM00181">
    <property type="entry name" value="EGF"/>
    <property type="match status" value="10"/>
</dbReference>
<dbReference type="InterPro" id="IPR011042">
    <property type="entry name" value="6-blade_b-propeller_TolB-like"/>
</dbReference>